<evidence type="ECO:0000256" key="3">
    <source>
        <dbReference type="ARBA" id="ARBA00023300"/>
    </source>
</evidence>
<name>A0A0E3H9N2_METTE</name>
<gene>
    <name evidence="4" type="primary">ppcA</name>
    <name evidence="6" type="ORF">MSTHC_0081</name>
</gene>
<dbReference type="HOGENOM" id="CLU_517433_0_0_2"/>
<dbReference type="EC" id="4.1.1.31" evidence="4 5"/>
<dbReference type="GO" id="GO:0008964">
    <property type="term" value="F:phosphoenolpyruvate carboxylase activity"/>
    <property type="evidence" value="ECO:0007669"/>
    <property type="project" value="UniProtKB-UniRule"/>
</dbReference>
<dbReference type="SUPFAM" id="SSF51621">
    <property type="entry name" value="Phosphoenolpyruvate/pyruvate domain"/>
    <property type="match status" value="1"/>
</dbReference>
<sequence length="526" mass="58798">MSSKTEFPKVMCTQHPDSASRYIATQEEPEEAIEAATVFGCDEYMPDYEGKATPYHQNVQIVSKLIEETNLVPGKDFFITPRAPSAVQENRFRQLMVMMSIAEANYNAHEYPDIQAINEFVHPMTDSVREILEAQQHMVAVSELAKKEFGFSMKVPRIIPLIEDAPSLLYAAELVENTMHAWKERFGASPDKFRVFLGKSDSALSFGHVASTLSCKYAINGLSELNSEIDTQIGIIFGAGTLPFRGHLDLKNADNFFREYRGIGTITLQSALRYSHKKGDAEALVNLAKAKLPETPELFSAEEKKEIVNLIGIFGAEYSRILRQIAPMINRIADLLPQQRDRLMHKGTGGYSRNAPDISGVVKLCRTDVGKELEASMPAENLHLPRAIKFTGALYSIGLPPEFIGTGRALQKAQEKLGEAACENLLTKYFPSLASDLNFASRYLDLNVASRFLPEACLKEIRKDIEIVREIFDLETKPEPSYRILLEMMQPDLLQAKSAEECMDEEVSQLVCSTLTKMGKIRKALG</sequence>
<dbReference type="GO" id="GO:0000287">
    <property type="term" value="F:magnesium ion binding"/>
    <property type="evidence" value="ECO:0007669"/>
    <property type="project" value="UniProtKB-UniRule"/>
</dbReference>
<dbReference type="InterPro" id="IPR007566">
    <property type="entry name" value="PEP_COase_arc-type"/>
</dbReference>
<keyword evidence="2 4" id="KW-0456">Lyase</keyword>
<comment type="similarity">
    <text evidence="4">Belongs to the PEPCase type 2 family.</text>
</comment>
<evidence type="ECO:0000313" key="7">
    <source>
        <dbReference type="Proteomes" id="UP000056925"/>
    </source>
</evidence>
<dbReference type="EMBL" id="CP009502">
    <property type="protein sequence ID" value="AKB14399.1"/>
    <property type="molecule type" value="Genomic_DNA"/>
</dbReference>
<dbReference type="GO" id="GO:0006099">
    <property type="term" value="P:tricarboxylic acid cycle"/>
    <property type="evidence" value="ECO:0007669"/>
    <property type="project" value="InterPro"/>
</dbReference>
<dbReference type="InterPro" id="IPR015813">
    <property type="entry name" value="Pyrv/PenolPyrv_kinase-like_dom"/>
</dbReference>
<keyword evidence="6" id="KW-0670">Pyruvate</keyword>
<evidence type="ECO:0000256" key="1">
    <source>
        <dbReference type="ARBA" id="ARBA00022842"/>
    </source>
</evidence>
<dbReference type="NCBIfam" id="TIGR02751">
    <property type="entry name" value="PEPCase_arch"/>
    <property type="match status" value="1"/>
</dbReference>
<dbReference type="GO" id="GO:0006107">
    <property type="term" value="P:oxaloacetate metabolic process"/>
    <property type="evidence" value="ECO:0007669"/>
    <property type="project" value="UniProtKB-UniRule"/>
</dbReference>
<dbReference type="Proteomes" id="UP000056925">
    <property type="component" value="Chromosome"/>
</dbReference>
<comment type="cofactor">
    <cofactor evidence="4">
        <name>Mg(2+)</name>
        <dbReference type="ChEBI" id="CHEBI:18420"/>
    </cofactor>
</comment>
<evidence type="ECO:0000256" key="5">
    <source>
        <dbReference type="NCBIfam" id="TIGR02751"/>
    </source>
</evidence>
<dbReference type="HAMAP" id="MF_01904">
    <property type="entry name" value="PEPcase_type2"/>
    <property type="match status" value="1"/>
</dbReference>
<evidence type="ECO:0000256" key="4">
    <source>
        <dbReference type="HAMAP-Rule" id="MF_01904"/>
    </source>
</evidence>
<dbReference type="AlphaFoldDB" id="A0A0E3H9N2"/>
<evidence type="ECO:0000313" key="6">
    <source>
        <dbReference type="EMBL" id="AKB14399.1"/>
    </source>
</evidence>
<dbReference type="RefSeq" id="WP_048166567.1">
    <property type="nucleotide sequence ID" value="NZ_CP009502.1"/>
</dbReference>
<dbReference type="Pfam" id="PF14010">
    <property type="entry name" value="PEPcase_2"/>
    <property type="match status" value="1"/>
</dbReference>
<protein>
    <recommendedName>
        <fullName evidence="4 5">Phosphoenolpyruvate carboxylase</fullName>
        <shortName evidence="4">PEPC</shortName>
        <shortName evidence="4">PEPCase</shortName>
        <ecNumber evidence="4 5">4.1.1.31</ecNumber>
    </recommendedName>
</protein>
<keyword evidence="3 4" id="KW-0120">Carbon dioxide fixation</keyword>
<organism evidence="6 7">
    <name type="scientific">Methanosarcina thermophila CHTI-55</name>
    <dbReference type="NCBI Taxonomy" id="1434121"/>
    <lineage>
        <taxon>Archaea</taxon>
        <taxon>Methanobacteriati</taxon>
        <taxon>Methanobacteriota</taxon>
        <taxon>Stenosarchaea group</taxon>
        <taxon>Methanomicrobia</taxon>
        <taxon>Methanosarcinales</taxon>
        <taxon>Methanosarcinaceae</taxon>
        <taxon>Methanosarcina</taxon>
    </lineage>
</organism>
<keyword evidence="1 4" id="KW-0460">Magnesium</keyword>
<evidence type="ECO:0000256" key="2">
    <source>
        <dbReference type="ARBA" id="ARBA00023239"/>
    </source>
</evidence>
<comment type="subunit">
    <text evidence="4">Homotetramer.</text>
</comment>
<reference evidence="6 7" key="1">
    <citation type="submission" date="2014-07" db="EMBL/GenBank/DDBJ databases">
        <title>Methanogenic archaea and the global carbon cycle.</title>
        <authorList>
            <person name="Henriksen J.R."/>
            <person name="Luke J."/>
            <person name="Reinhart S."/>
            <person name="Benedict M.N."/>
            <person name="Youngblut N.D."/>
            <person name="Metcalf M.E."/>
            <person name="Whitaker R.J."/>
            <person name="Metcalf W.W."/>
        </authorList>
    </citation>
    <scope>NUCLEOTIDE SEQUENCE [LARGE SCALE GENOMIC DNA]</scope>
    <source>
        <strain evidence="6 7">CHTI-55</strain>
    </source>
</reference>
<comment type="catalytic activity">
    <reaction evidence="4">
        <text>oxaloacetate + phosphate = phosphoenolpyruvate + hydrogencarbonate</text>
        <dbReference type="Rhea" id="RHEA:28370"/>
        <dbReference type="ChEBI" id="CHEBI:16452"/>
        <dbReference type="ChEBI" id="CHEBI:17544"/>
        <dbReference type="ChEBI" id="CHEBI:43474"/>
        <dbReference type="ChEBI" id="CHEBI:58702"/>
        <dbReference type="EC" id="4.1.1.31"/>
    </reaction>
</comment>
<proteinExistence type="inferred from homology"/>
<dbReference type="GO" id="GO:0015977">
    <property type="term" value="P:carbon fixation"/>
    <property type="evidence" value="ECO:0007669"/>
    <property type="project" value="UniProtKB-UniRule"/>
</dbReference>
<accession>A0A0E3H9N2</accession>
<dbReference type="PIRSF" id="PIRSF006677">
    <property type="entry name" value="UCP006677"/>
    <property type="match status" value="1"/>
</dbReference>
<comment type="function">
    <text evidence="4">Catalyzes the irreversible beta-carboxylation of phosphoenolpyruvate (PEP) to form oxaloacetate (OAA), a four-carbon dicarboxylic acid source for the tricarboxylic acid cycle.</text>
</comment>
<dbReference type="PATRIC" id="fig|1434121.4.peg.108"/>
<dbReference type="KEGG" id="mthe:MSTHC_0081"/>
<dbReference type="GeneID" id="41601339"/>